<dbReference type="GO" id="GO:0005886">
    <property type="term" value="C:plasma membrane"/>
    <property type="evidence" value="ECO:0007669"/>
    <property type="project" value="UniProtKB-SubCell"/>
</dbReference>
<dbReference type="PANTHER" id="PTHR21716">
    <property type="entry name" value="TRANSMEMBRANE PROTEIN"/>
    <property type="match status" value="1"/>
</dbReference>
<evidence type="ECO:0000313" key="11">
    <source>
        <dbReference type="Proteomes" id="UP001165143"/>
    </source>
</evidence>
<feature type="transmembrane region" description="Helical" evidence="9">
    <location>
        <begin position="244"/>
        <end position="268"/>
    </location>
</feature>
<keyword evidence="3" id="KW-0813">Transport</keyword>
<sequence length="499" mass="53264">MGETVPVASSAENPEPTASEPTASEPNAPTYPNASAGPNPSGDPSGAPSVDPGSDTTARAADAVAEATADADADAANAGAGAAGTTAVARMLRRAELGGGAMPRWLPRAMLLALLGLGLFQLADWAFHQLIDLFVMLLVAFFLSLAMEPAVDRMAARGVRRGLGTFLVFTGLALAVAGFLASLGTLLVDQITQIAGRLPQLLQDLINWINRTFHTDLSLDQLQHQVLKDSGTIEKYAQQAADNVWGVTGTVIGGLFQAFTVGLFTFYFTAEGPRVRRTVCSLLPPSKQGEVLRAWEIALAKTGGYLYSRALLALISTLAHWVFFAAIDLPYAAALAVWVGVMSQFVPTIGTYLAGALPVLVGLTVQPVDALWVLAFVTVYQQIENYLLHPRITAKTVDVHPAVAFGSVIAGAALLGAVGALIAIPVAATLQGFVGTYVRRYEVEDDPRIDRGEERRERRRHTVRRLRRMVSGGEREGTEGREQTEGTRGRERREEPPGE</sequence>
<feature type="transmembrane region" description="Helical" evidence="9">
    <location>
        <begin position="133"/>
        <end position="151"/>
    </location>
</feature>
<dbReference type="GO" id="GO:0055085">
    <property type="term" value="P:transmembrane transport"/>
    <property type="evidence" value="ECO:0007669"/>
    <property type="project" value="TreeGrafter"/>
</dbReference>
<feature type="compositionally biased region" description="Polar residues" evidence="8">
    <location>
        <begin position="19"/>
        <end position="38"/>
    </location>
</feature>
<keyword evidence="7 9" id="KW-0472">Membrane</keyword>
<evidence type="ECO:0000256" key="5">
    <source>
        <dbReference type="ARBA" id="ARBA00022692"/>
    </source>
</evidence>
<accession>A0A9W6PH06</accession>
<protein>
    <recommendedName>
        <fullName evidence="12">AI-2E family transporter</fullName>
    </recommendedName>
</protein>
<feature type="region of interest" description="Disordered" evidence="8">
    <location>
        <begin position="454"/>
        <end position="499"/>
    </location>
</feature>
<keyword evidence="6 9" id="KW-1133">Transmembrane helix</keyword>
<dbReference type="InterPro" id="IPR002549">
    <property type="entry name" value="AI-2E-like"/>
</dbReference>
<feature type="transmembrane region" description="Helical" evidence="9">
    <location>
        <begin position="163"/>
        <end position="188"/>
    </location>
</feature>
<evidence type="ECO:0000256" key="3">
    <source>
        <dbReference type="ARBA" id="ARBA00022448"/>
    </source>
</evidence>
<evidence type="ECO:0000256" key="7">
    <source>
        <dbReference type="ARBA" id="ARBA00023136"/>
    </source>
</evidence>
<keyword evidence="5 9" id="KW-0812">Transmembrane</keyword>
<gene>
    <name evidence="10" type="ORF">Kpho01_39550</name>
</gene>
<evidence type="ECO:0000256" key="6">
    <source>
        <dbReference type="ARBA" id="ARBA00022989"/>
    </source>
</evidence>
<comment type="subcellular location">
    <subcellularLocation>
        <location evidence="1">Cell membrane</location>
        <topology evidence="1">Multi-pass membrane protein</topology>
    </subcellularLocation>
</comment>
<evidence type="ECO:0000256" key="1">
    <source>
        <dbReference type="ARBA" id="ARBA00004651"/>
    </source>
</evidence>
<dbReference type="AlphaFoldDB" id="A0A9W6PH06"/>
<dbReference type="EMBL" id="BSRX01000022">
    <property type="protein sequence ID" value="GLW55944.1"/>
    <property type="molecule type" value="Genomic_DNA"/>
</dbReference>
<keyword evidence="4" id="KW-1003">Cell membrane</keyword>
<evidence type="ECO:0008006" key="12">
    <source>
        <dbReference type="Google" id="ProtNLM"/>
    </source>
</evidence>
<evidence type="ECO:0000256" key="4">
    <source>
        <dbReference type="ARBA" id="ARBA00022475"/>
    </source>
</evidence>
<feature type="region of interest" description="Disordered" evidence="8">
    <location>
        <begin position="1"/>
        <end position="65"/>
    </location>
</feature>
<proteinExistence type="inferred from homology"/>
<organism evidence="10 11">
    <name type="scientific">Kitasatospora phosalacinea</name>
    <dbReference type="NCBI Taxonomy" id="2065"/>
    <lineage>
        <taxon>Bacteria</taxon>
        <taxon>Bacillati</taxon>
        <taxon>Actinomycetota</taxon>
        <taxon>Actinomycetes</taxon>
        <taxon>Kitasatosporales</taxon>
        <taxon>Streptomycetaceae</taxon>
        <taxon>Kitasatospora</taxon>
    </lineage>
</organism>
<evidence type="ECO:0000256" key="9">
    <source>
        <dbReference type="SAM" id="Phobius"/>
    </source>
</evidence>
<comment type="similarity">
    <text evidence="2">Belongs to the autoinducer-2 exporter (AI-2E) (TC 2.A.86) family.</text>
</comment>
<feature type="transmembrane region" description="Helical" evidence="9">
    <location>
        <begin position="360"/>
        <end position="383"/>
    </location>
</feature>
<evidence type="ECO:0000313" key="10">
    <source>
        <dbReference type="EMBL" id="GLW55944.1"/>
    </source>
</evidence>
<name>A0A9W6PH06_9ACTN</name>
<feature type="transmembrane region" description="Helical" evidence="9">
    <location>
        <begin position="403"/>
        <end position="430"/>
    </location>
</feature>
<dbReference type="Proteomes" id="UP001165143">
    <property type="component" value="Unassembled WGS sequence"/>
</dbReference>
<feature type="compositionally biased region" description="Basic residues" evidence="8">
    <location>
        <begin position="457"/>
        <end position="468"/>
    </location>
</feature>
<feature type="compositionally biased region" description="Basic and acidic residues" evidence="8">
    <location>
        <begin position="473"/>
        <end position="499"/>
    </location>
</feature>
<feature type="transmembrane region" description="Helical" evidence="9">
    <location>
        <begin position="306"/>
        <end position="327"/>
    </location>
</feature>
<comment type="caution">
    <text evidence="10">The sequence shown here is derived from an EMBL/GenBank/DDBJ whole genome shotgun (WGS) entry which is preliminary data.</text>
</comment>
<evidence type="ECO:0000256" key="8">
    <source>
        <dbReference type="SAM" id="MobiDB-lite"/>
    </source>
</evidence>
<feature type="compositionally biased region" description="Low complexity" evidence="8">
    <location>
        <begin position="55"/>
        <end position="65"/>
    </location>
</feature>
<feature type="transmembrane region" description="Helical" evidence="9">
    <location>
        <begin position="333"/>
        <end position="353"/>
    </location>
</feature>
<dbReference type="PANTHER" id="PTHR21716:SF53">
    <property type="entry name" value="PERMEASE PERM-RELATED"/>
    <property type="match status" value="1"/>
</dbReference>
<evidence type="ECO:0000256" key="2">
    <source>
        <dbReference type="ARBA" id="ARBA00009773"/>
    </source>
</evidence>
<reference evidence="10" key="1">
    <citation type="submission" date="2023-02" db="EMBL/GenBank/DDBJ databases">
        <title>Kitasatospora phosalacinea NBRC 14362.</title>
        <authorList>
            <person name="Ichikawa N."/>
            <person name="Sato H."/>
            <person name="Tonouchi N."/>
        </authorList>
    </citation>
    <scope>NUCLEOTIDE SEQUENCE</scope>
    <source>
        <strain evidence="10">NBRC 14362</strain>
    </source>
</reference>
<dbReference type="Pfam" id="PF01594">
    <property type="entry name" value="AI-2E_transport"/>
    <property type="match status" value="1"/>
</dbReference>